<comment type="catalytic activity">
    <reaction evidence="1">
        <text>2 a phenolic donor + H2O2 = 2 a phenolic radical donor + 2 H2O</text>
        <dbReference type="Rhea" id="RHEA:56136"/>
        <dbReference type="ChEBI" id="CHEBI:15377"/>
        <dbReference type="ChEBI" id="CHEBI:16240"/>
        <dbReference type="ChEBI" id="CHEBI:139520"/>
        <dbReference type="ChEBI" id="CHEBI:139521"/>
        <dbReference type="EC" id="1.11.1.7"/>
    </reaction>
</comment>
<keyword evidence="5" id="KW-0732">Signal</keyword>
<gene>
    <name evidence="8" type="primary">PXDN</name>
    <name evidence="8" type="ORF">Tcan_10883</name>
</gene>
<sequence length="1334" mass="151083">MHRIDRYAKDLSYSALMSVAITQHLHRLGLTPDQVVFGLPAMGIDGTALNAICPVNSIVECAASKYRSVSGHCNNVNHPLRGAVYEPMQRFLKPDYADEVSTPRASTIGAPLPSARRVSVQLITEPTEAHNVCVMMVAQWAMFVYEDIAQIGNNRVFKEVSTPRASTIGAPLPSARRVSVQLITEPTEAHNVCVMMVAQWAMFVYEDIAQIGNNRVFKGEQSRPFPCCDPEKYHPECYSIKVDEHDPTLSKSTRCISYARSAIAPRENCALGHREQANQATSYLDASQNINPHWDDERLYQEARRIVIAQIQHITYNEFLPLIVGKDSLRQFGLSLQTYAYDSDYDLKIDSTVLNEFASVVGLFFFSLFPERLTLYGENGEKVLQKPLGAFFYDPSILQGKGHIDSLLRFLLNESIRKPGLHMNKQFRDEFLHGAGSYSLDLAAMVIQMGRDHGIPGYTAIRSSCGLRRPSNFSDLDDIVLNSFDVSRLSQIYADIDDVDLFVLGLAEKPQRGALVGPTFACIIGRQFQKTRRGDRFWYENFFVPSAFTIEQLNEIRRTSLARVICDNADGIRKIQQNVFALADNFGNCPMECNSTIIDQVDFSQWIDQEPRLKLPITKATLEKAIRLGAEHAKRLNDAEAARISRQEQYVLQSSRYCKKMEYLFLTFRCAGTDVTKWHKTATNEGLENDERLPAELDIATLQRLLPEVDVSRFVGNISDFLESPSKEECLPQPLPCDHTTKYRTFSGWCNNLKFPHYGNAFAAMRRLLDPVYDDGFDSPRTLATNGRKLPSARVVSNAIHEEAPAFHVKYTHMLMQMGQVIDHDFAHSPVSRGPGNTILNCSRCDSPRTLSVHCFPIPIEKGDPHFPHTHSNGEPRCLSFARSLLGQLTLGYRNQLDQLTSYIDASFIYGSTECEANSLRLFSQGRLNFTDLGFNKEALPQGGQERDCRSRPKYPCFNAGDERSNEQPGLTVMHTVFLREHNRIATILNRINNFWPDETIYLETRRIIGAKVQHIVFNEWLPVVLGCETAARYDLIPRKTGYYTGRFCFNLFTSQPGYDDHCDATMTQEMATAAFRFGHTLIRNQFPRMNDKFEEAGDSIDLKSMFNNESFYYLPATGHIESVLMGLLGAESMAFDRHISNAIRNHLFQRPGGPLTGLDLPALNIQRARDHGVQPYNAYREMCGMRRAHNFDDLRDTMDDSVIAAMKSVYGHVDDIDLFPGLMSERPLKGALVGPMAACIIAEQFQRLKRCDRFYYENDNPATKFTPGQLAEIRKTTLSKLICQNSQYARRIQPNAFLMPDDLTNAPVKCSELPDMDLYEWLDRRKQLFLAVT</sequence>
<dbReference type="Proteomes" id="UP000031036">
    <property type="component" value="Unassembled WGS sequence"/>
</dbReference>
<dbReference type="PANTHER" id="PTHR11475:SF131">
    <property type="entry name" value="PEROXIDASE"/>
    <property type="match status" value="1"/>
</dbReference>
<dbReference type="GO" id="GO:0046872">
    <property type="term" value="F:metal ion binding"/>
    <property type="evidence" value="ECO:0007669"/>
    <property type="project" value="UniProtKB-KW"/>
</dbReference>
<dbReference type="Gene3D" id="1.10.640.10">
    <property type="entry name" value="Haem peroxidase domain superfamily, animal type"/>
    <property type="match status" value="4"/>
</dbReference>
<keyword evidence="6" id="KW-1015">Disulfide bond</keyword>
<keyword evidence="7" id="KW-0408">Iron</keyword>
<evidence type="ECO:0000313" key="9">
    <source>
        <dbReference type="Proteomes" id="UP000031036"/>
    </source>
</evidence>
<dbReference type="OMA" id="YWGSANL"/>
<evidence type="ECO:0000256" key="4">
    <source>
        <dbReference type="ARBA" id="ARBA00022723"/>
    </source>
</evidence>
<evidence type="ECO:0000256" key="2">
    <source>
        <dbReference type="ARBA" id="ARBA00012313"/>
    </source>
</evidence>
<evidence type="ECO:0000256" key="5">
    <source>
        <dbReference type="ARBA" id="ARBA00022729"/>
    </source>
</evidence>
<name>A0A0B2VX47_TOXCA</name>
<accession>A0A0B2VX47</accession>
<dbReference type="FunFam" id="1.10.640.10:FF:000007">
    <property type="entry name" value="Peroxidase mlt-7"/>
    <property type="match status" value="1"/>
</dbReference>
<dbReference type="GO" id="GO:0006979">
    <property type="term" value="P:response to oxidative stress"/>
    <property type="evidence" value="ECO:0007669"/>
    <property type="project" value="InterPro"/>
</dbReference>
<feature type="binding site" description="axial binding residue" evidence="7">
    <location>
        <position position="1080"/>
    </location>
    <ligand>
        <name>heme b</name>
        <dbReference type="ChEBI" id="CHEBI:60344"/>
    </ligand>
    <ligandPart>
        <name>Fe</name>
        <dbReference type="ChEBI" id="CHEBI:18248"/>
    </ligandPart>
</feature>
<dbReference type="GO" id="GO:0140825">
    <property type="term" value="F:lactoperoxidase activity"/>
    <property type="evidence" value="ECO:0007669"/>
    <property type="project" value="UniProtKB-EC"/>
</dbReference>
<dbReference type="Pfam" id="PF03098">
    <property type="entry name" value="An_peroxidase"/>
    <property type="match status" value="4"/>
</dbReference>
<keyword evidence="9" id="KW-1185">Reference proteome</keyword>
<evidence type="ECO:0000256" key="3">
    <source>
        <dbReference type="ARBA" id="ARBA00022559"/>
    </source>
</evidence>
<dbReference type="PRINTS" id="PR00457">
    <property type="entry name" value="ANPEROXIDASE"/>
</dbReference>
<dbReference type="STRING" id="6265.A0A0B2VX47"/>
<organism evidence="8 9">
    <name type="scientific">Toxocara canis</name>
    <name type="common">Canine roundworm</name>
    <dbReference type="NCBI Taxonomy" id="6265"/>
    <lineage>
        <taxon>Eukaryota</taxon>
        <taxon>Metazoa</taxon>
        <taxon>Ecdysozoa</taxon>
        <taxon>Nematoda</taxon>
        <taxon>Chromadorea</taxon>
        <taxon>Rhabditida</taxon>
        <taxon>Spirurina</taxon>
        <taxon>Ascaridomorpha</taxon>
        <taxon>Ascaridoidea</taxon>
        <taxon>Toxocaridae</taxon>
        <taxon>Toxocara</taxon>
    </lineage>
</organism>
<keyword evidence="4 7" id="KW-0479">Metal-binding</keyword>
<dbReference type="PROSITE" id="PS50292">
    <property type="entry name" value="PEROXIDASE_3"/>
    <property type="match status" value="2"/>
</dbReference>
<keyword evidence="3" id="KW-0575">Peroxidase</keyword>
<keyword evidence="3" id="KW-0560">Oxidoreductase</keyword>
<comment type="caution">
    <text evidence="8">The sequence shown here is derived from an EMBL/GenBank/DDBJ whole genome shotgun (WGS) entry which is preliminary data.</text>
</comment>
<proteinExistence type="predicted"/>
<dbReference type="InterPro" id="IPR010255">
    <property type="entry name" value="Haem_peroxidase_sf"/>
</dbReference>
<protein>
    <recommendedName>
        <fullName evidence="2">peroxidase</fullName>
        <ecNumber evidence="2">1.11.1.7</ecNumber>
    </recommendedName>
</protein>
<dbReference type="InterPro" id="IPR019791">
    <property type="entry name" value="Haem_peroxidase_animal"/>
</dbReference>
<dbReference type="EC" id="1.11.1.7" evidence="2"/>
<dbReference type="PANTHER" id="PTHR11475">
    <property type="entry name" value="OXIDASE/PEROXIDASE"/>
    <property type="match status" value="1"/>
</dbReference>
<keyword evidence="7" id="KW-0349">Heme</keyword>
<reference evidence="8 9" key="1">
    <citation type="submission" date="2014-11" db="EMBL/GenBank/DDBJ databases">
        <title>Genetic blueprint of the zoonotic pathogen Toxocara canis.</title>
        <authorList>
            <person name="Zhu X.-Q."/>
            <person name="Korhonen P.K."/>
            <person name="Cai H."/>
            <person name="Young N.D."/>
            <person name="Nejsum P."/>
            <person name="von Samson-Himmelstjerna G."/>
            <person name="Boag P.R."/>
            <person name="Tan P."/>
            <person name="Li Q."/>
            <person name="Min J."/>
            <person name="Yang Y."/>
            <person name="Wang X."/>
            <person name="Fang X."/>
            <person name="Hall R.S."/>
            <person name="Hofmann A."/>
            <person name="Sternberg P.W."/>
            <person name="Jex A.R."/>
            <person name="Gasser R.B."/>
        </authorList>
    </citation>
    <scope>NUCLEOTIDE SEQUENCE [LARGE SCALE GENOMIC DNA]</scope>
    <source>
        <strain evidence="8">PN_DK_2014</strain>
    </source>
</reference>
<evidence type="ECO:0000313" key="8">
    <source>
        <dbReference type="EMBL" id="KHN88116.1"/>
    </source>
</evidence>
<dbReference type="OrthoDB" id="823504at2759"/>
<dbReference type="GO" id="GO:0020037">
    <property type="term" value="F:heme binding"/>
    <property type="evidence" value="ECO:0007669"/>
    <property type="project" value="InterPro"/>
</dbReference>
<dbReference type="FunFam" id="1.10.640.10:FF:000006">
    <property type="entry name" value="Double oxidase: two peroxidase domains"/>
    <property type="match status" value="1"/>
</dbReference>
<dbReference type="InterPro" id="IPR037120">
    <property type="entry name" value="Haem_peroxidase_sf_animal"/>
</dbReference>
<dbReference type="EMBL" id="JPKZ01000267">
    <property type="protein sequence ID" value="KHN88116.1"/>
    <property type="molecule type" value="Genomic_DNA"/>
</dbReference>
<evidence type="ECO:0000256" key="1">
    <source>
        <dbReference type="ARBA" id="ARBA00000189"/>
    </source>
</evidence>
<dbReference type="SUPFAM" id="SSF48113">
    <property type="entry name" value="Heme-dependent peroxidases"/>
    <property type="match status" value="3"/>
</dbReference>
<evidence type="ECO:0000256" key="7">
    <source>
        <dbReference type="PIRSR" id="PIRSR619791-2"/>
    </source>
</evidence>
<dbReference type="CDD" id="cd09823">
    <property type="entry name" value="peroxinectin_like"/>
    <property type="match status" value="1"/>
</dbReference>
<evidence type="ECO:0000256" key="6">
    <source>
        <dbReference type="ARBA" id="ARBA00023157"/>
    </source>
</evidence>